<evidence type="ECO:0000256" key="1">
    <source>
        <dbReference type="ARBA" id="ARBA00007274"/>
    </source>
</evidence>
<dbReference type="InterPro" id="IPR011004">
    <property type="entry name" value="Trimer_LpxA-like_sf"/>
</dbReference>
<sequence length="181" mass="19176">MSPWISPLAQVASDCTIIRPVTIGPGCRIQPGARIVAEGGGRIRLGAACIVLEKTSRQDCTIGDHCLIGPHAHVVGAEIADEVFIATGASIFHGARIGKGAEVRIKATVHLRTTLEAGAVVPIGWVAVGTPAQILSPDQHAAIWEVQSHLDFPGFVYGIDRTEPDLMRKICARLSEELGPH</sequence>
<organism evidence="2 3">
    <name type="scientific">Stagnihabitans tardus</name>
    <dbReference type="NCBI Taxonomy" id="2699202"/>
    <lineage>
        <taxon>Bacteria</taxon>
        <taxon>Pseudomonadati</taxon>
        <taxon>Pseudomonadota</taxon>
        <taxon>Alphaproteobacteria</taxon>
        <taxon>Rhodobacterales</taxon>
        <taxon>Paracoccaceae</taxon>
        <taxon>Stagnihabitans</taxon>
    </lineage>
</organism>
<proteinExistence type="inferred from homology"/>
<dbReference type="AlphaFoldDB" id="A0AAE5BWE0"/>
<dbReference type="EMBL" id="JAABNR010000039">
    <property type="protein sequence ID" value="NBZ89916.1"/>
    <property type="molecule type" value="Genomic_DNA"/>
</dbReference>
<evidence type="ECO:0000313" key="2">
    <source>
        <dbReference type="EMBL" id="NBZ89916.1"/>
    </source>
</evidence>
<comment type="similarity">
    <text evidence="1">Belongs to the transferase hexapeptide repeat family.</text>
</comment>
<reference evidence="2" key="1">
    <citation type="submission" date="2020-01" db="EMBL/GenBank/DDBJ databases">
        <authorList>
            <person name="Chen W.-M."/>
        </authorList>
    </citation>
    <scope>NUCLEOTIDE SEQUENCE</scope>
    <source>
        <strain evidence="2">CYK-10</strain>
    </source>
</reference>
<dbReference type="PANTHER" id="PTHR43300">
    <property type="entry name" value="ACETYLTRANSFERASE"/>
    <property type="match status" value="1"/>
</dbReference>
<accession>A0AAE5BWE0</accession>
<gene>
    <name evidence="2" type="ORF">GV832_20220</name>
</gene>
<dbReference type="Gene3D" id="2.160.10.10">
    <property type="entry name" value="Hexapeptide repeat proteins"/>
    <property type="match status" value="1"/>
</dbReference>
<name>A0AAE5BWE0_9RHOB</name>
<keyword evidence="3" id="KW-1185">Reference proteome</keyword>
<evidence type="ECO:0000313" key="3">
    <source>
        <dbReference type="Proteomes" id="UP001193501"/>
    </source>
</evidence>
<dbReference type="InterPro" id="IPR050179">
    <property type="entry name" value="Trans_hexapeptide_repeat"/>
</dbReference>
<comment type="caution">
    <text evidence="2">The sequence shown here is derived from an EMBL/GenBank/DDBJ whole genome shotgun (WGS) entry which is preliminary data.</text>
</comment>
<protein>
    <submittedName>
        <fullName evidence="2">Gamma carbonic anhydrase family protein</fullName>
    </submittedName>
</protein>
<dbReference type="SUPFAM" id="SSF51161">
    <property type="entry name" value="Trimeric LpxA-like enzymes"/>
    <property type="match status" value="1"/>
</dbReference>
<dbReference type="RefSeq" id="WP_168776707.1">
    <property type="nucleotide sequence ID" value="NZ_JAABNR010000039.1"/>
</dbReference>
<dbReference type="Proteomes" id="UP001193501">
    <property type="component" value="Unassembled WGS sequence"/>
</dbReference>